<sequence length="182" mass="20829">MQRLPATLYRKMARPSCDVFINHRGIDTKRNIAGLLYDRLTKMGVRSFLDSKNMKPGDRLFDHIDRGILGCKVGVAVLSPTYCDSYFCLHELALLMESKKRVVPIFYDVKPSQLLIKDNGTCPVKELRRFTAALEQAKFTVGLTFDSSNRDWSVLLKDASDAVIMNLLEVEEEHKQLMKMKQ</sequence>
<reference evidence="2" key="1">
    <citation type="journal article" date="2013" name="Nat. Biotechnol.">
        <title>Draft genome sequence of chickpea (Cicer arietinum) provides a resource for trait improvement.</title>
        <authorList>
            <person name="Varshney R.K."/>
            <person name="Song C."/>
            <person name="Saxena R.K."/>
            <person name="Azam S."/>
            <person name="Yu S."/>
            <person name="Sharpe A.G."/>
            <person name="Cannon S."/>
            <person name="Baek J."/>
            <person name="Rosen B.D."/>
            <person name="Tar'an B."/>
            <person name="Millan T."/>
            <person name="Zhang X."/>
            <person name="Ramsay L.D."/>
            <person name="Iwata A."/>
            <person name="Wang Y."/>
            <person name="Nelson W."/>
            <person name="Farmer A.D."/>
            <person name="Gaur P.M."/>
            <person name="Soderlund C."/>
            <person name="Penmetsa R.V."/>
            <person name="Xu C."/>
            <person name="Bharti A.K."/>
            <person name="He W."/>
            <person name="Winter P."/>
            <person name="Zhao S."/>
            <person name="Hane J.K."/>
            <person name="Carrasquilla-Garcia N."/>
            <person name="Condie J.A."/>
            <person name="Upadhyaya H.D."/>
            <person name="Luo M.C."/>
            <person name="Thudi M."/>
            <person name="Gowda C.L."/>
            <person name="Singh N.P."/>
            <person name="Lichtenzveig J."/>
            <person name="Gali K.K."/>
            <person name="Rubio J."/>
            <person name="Nadarajan N."/>
            <person name="Dolezel J."/>
            <person name="Bansal K.C."/>
            <person name="Xu X."/>
            <person name="Edwards D."/>
            <person name="Zhang G."/>
            <person name="Kahl G."/>
            <person name="Gil J."/>
            <person name="Singh K.B."/>
            <person name="Datta S.K."/>
            <person name="Jackson S.A."/>
            <person name="Wang J."/>
            <person name="Cook D.R."/>
        </authorList>
    </citation>
    <scope>NUCLEOTIDE SEQUENCE [LARGE SCALE GENOMIC DNA]</scope>
    <source>
        <strain evidence="2">cv. CDC Frontier</strain>
    </source>
</reference>
<dbReference type="Proteomes" id="UP000087171">
    <property type="component" value="Chromosome Ca6"/>
</dbReference>
<dbReference type="PANTHER" id="PTHR31008:SF40">
    <property type="entry name" value="TOLL-INTERLEUKIN-RESISTANCE (TIR) DOMAIN FAMILY PROTEIN"/>
    <property type="match status" value="1"/>
</dbReference>
<accession>A0A1S2YHU8</accession>
<gene>
    <name evidence="3" type="primary">LOC101495150</name>
</gene>
<dbReference type="RefSeq" id="XP_004505020.2">
    <property type="nucleotide sequence ID" value="XM_004504963.2"/>
</dbReference>
<dbReference type="eggNOG" id="ENOG502RXQV">
    <property type="taxonomic scope" value="Eukaryota"/>
</dbReference>
<dbReference type="InterPro" id="IPR035897">
    <property type="entry name" value="Toll_tir_struct_dom_sf"/>
</dbReference>
<dbReference type="Pfam" id="PF13676">
    <property type="entry name" value="TIR_2"/>
    <property type="match status" value="1"/>
</dbReference>
<dbReference type="PaxDb" id="3827-XP_004505020.1"/>
<proteinExistence type="predicted"/>
<dbReference type="Gene3D" id="3.40.50.10140">
    <property type="entry name" value="Toll/interleukin-1 receptor homology (TIR) domain"/>
    <property type="match status" value="1"/>
</dbReference>
<keyword evidence="2" id="KW-1185">Reference proteome</keyword>
<name>A0A1S2YHU8_CICAR</name>
<evidence type="ECO:0000313" key="3">
    <source>
        <dbReference type="RefSeq" id="XP_004505020.2"/>
    </source>
</evidence>
<dbReference type="AlphaFoldDB" id="A0A1S2YHU8"/>
<reference evidence="3" key="2">
    <citation type="submission" date="2025-08" db="UniProtKB">
        <authorList>
            <consortium name="RefSeq"/>
        </authorList>
    </citation>
    <scope>IDENTIFICATION</scope>
    <source>
        <tissue evidence="3">Etiolated seedlings</tissue>
    </source>
</reference>
<dbReference type="SMART" id="SM00255">
    <property type="entry name" value="TIR"/>
    <property type="match status" value="1"/>
</dbReference>
<organism evidence="2 3">
    <name type="scientific">Cicer arietinum</name>
    <name type="common">Chickpea</name>
    <name type="synonym">Garbanzo</name>
    <dbReference type="NCBI Taxonomy" id="3827"/>
    <lineage>
        <taxon>Eukaryota</taxon>
        <taxon>Viridiplantae</taxon>
        <taxon>Streptophyta</taxon>
        <taxon>Embryophyta</taxon>
        <taxon>Tracheophyta</taxon>
        <taxon>Spermatophyta</taxon>
        <taxon>Magnoliopsida</taxon>
        <taxon>eudicotyledons</taxon>
        <taxon>Gunneridae</taxon>
        <taxon>Pentapetalae</taxon>
        <taxon>rosids</taxon>
        <taxon>fabids</taxon>
        <taxon>Fabales</taxon>
        <taxon>Fabaceae</taxon>
        <taxon>Papilionoideae</taxon>
        <taxon>50 kb inversion clade</taxon>
        <taxon>NPAAA clade</taxon>
        <taxon>Hologalegina</taxon>
        <taxon>IRL clade</taxon>
        <taxon>Cicereae</taxon>
        <taxon>Cicer</taxon>
    </lineage>
</organism>
<feature type="domain" description="TIR" evidence="1">
    <location>
        <begin position="15"/>
        <end position="138"/>
    </location>
</feature>
<dbReference type="SUPFAM" id="SSF52200">
    <property type="entry name" value="Toll/Interleukin receptor TIR domain"/>
    <property type="match status" value="1"/>
</dbReference>
<dbReference type="GO" id="GO:0007165">
    <property type="term" value="P:signal transduction"/>
    <property type="evidence" value="ECO:0007669"/>
    <property type="project" value="InterPro"/>
</dbReference>
<protein>
    <submittedName>
        <fullName evidence="3">TMV resistance protein N</fullName>
    </submittedName>
</protein>
<dbReference type="InterPro" id="IPR000157">
    <property type="entry name" value="TIR_dom"/>
</dbReference>
<dbReference type="PANTHER" id="PTHR31008">
    <property type="entry name" value="COP1-INTERACTING PROTEIN-RELATED"/>
    <property type="match status" value="1"/>
</dbReference>
<dbReference type="KEGG" id="cam:101495150"/>
<evidence type="ECO:0000259" key="1">
    <source>
        <dbReference type="PROSITE" id="PS50104"/>
    </source>
</evidence>
<evidence type="ECO:0000313" key="2">
    <source>
        <dbReference type="Proteomes" id="UP000087171"/>
    </source>
</evidence>
<dbReference type="PROSITE" id="PS50104">
    <property type="entry name" value="TIR"/>
    <property type="match status" value="1"/>
</dbReference>
<dbReference type="OrthoDB" id="6078042at2759"/>
<dbReference type="GeneID" id="101495150"/>